<dbReference type="Gene3D" id="1.10.720.160">
    <property type="match status" value="1"/>
</dbReference>
<keyword evidence="2" id="KW-1185">Reference proteome</keyword>
<dbReference type="PANTHER" id="PTHR43190">
    <property type="entry name" value="N-ACETYL-D-GLUCOSAMINE KINASE"/>
    <property type="match status" value="1"/>
</dbReference>
<dbReference type="EMBL" id="ACKS01000009">
    <property type="protein sequence ID" value="EFA45483.1"/>
    <property type="molecule type" value="Genomic_DNA"/>
</dbReference>
<evidence type="ECO:0000313" key="2">
    <source>
        <dbReference type="Proteomes" id="UP000003160"/>
    </source>
</evidence>
<dbReference type="PANTHER" id="PTHR43190:SF3">
    <property type="entry name" value="N-ACETYL-D-GLUCOSAMINE KINASE"/>
    <property type="match status" value="1"/>
</dbReference>
<dbReference type="Gene3D" id="3.30.420.40">
    <property type="match status" value="2"/>
</dbReference>
<dbReference type="Proteomes" id="UP000003160">
    <property type="component" value="Unassembled WGS sequence"/>
</dbReference>
<evidence type="ECO:0000313" key="1">
    <source>
        <dbReference type="EMBL" id="EFA45483.1"/>
    </source>
</evidence>
<dbReference type="CDD" id="cd24079">
    <property type="entry name" value="ASKHA_NBD_PG1100-like"/>
    <property type="match status" value="1"/>
</dbReference>
<accession>D1PSY9</accession>
<dbReference type="SUPFAM" id="SSF53067">
    <property type="entry name" value="Actin-like ATPase domain"/>
    <property type="match status" value="2"/>
</dbReference>
<protein>
    <recommendedName>
        <fullName evidence="3">BadF/BadG/BcrA/BcrD ATPase family protein</fullName>
    </recommendedName>
</protein>
<evidence type="ECO:0008006" key="3">
    <source>
        <dbReference type="Google" id="ProtNLM"/>
    </source>
</evidence>
<dbReference type="HOGENOM" id="CLU_084727_0_0_10"/>
<comment type="caution">
    <text evidence="1">The sequence shown here is derived from an EMBL/GenBank/DDBJ whole genome shotgun (WGS) entry which is preliminary data.</text>
</comment>
<dbReference type="eggNOG" id="COG2971">
    <property type="taxonomic scope" value="Bacteria"/>
</dbReference>
<gene>
    <name evidence="1" type="ORF">HMPREF0645_0074</name>
</gene>
<dbReference type="InterPro" id="IPR043129">
    <property type="entry name" value="ATPase_NBD"/>
</dbReference>
<name>D1PSY9_9BACT</name>
<dbReference type="InterPro" id="IPR052519">
    <property type="entry name" value="Euk-type_GlcNAc_Kinase"/>
</dbReference>
<organism evidence="1 2">
    <name type="scientific">Hallella bergensis DSM 17361</name>
    <dbReference type="NCBI Taxonomy" id="585502"/>
    <lineage>
        <taxon>Bacteria</taxon>
        <taxon>Pseudomonadati</taxon>
        <taxon>Bacteroidota</taxon>
        <taxon>Bacteroidia</taxon>
        <taxon>Bacteroidales</taxon>
        <taxon>Prevotellaceae</taxon>
        <taxon>Hallella</taxon>
    </lineage>
</organism>
<proteinExistence type="predicted"/>
<sequence length="306" mass="34145">MSKRYSPDILRFGEAERRKQKNSKNMTTKLIADSGSTKTDWCLLKPDGTTRKVQTKGLNPFQLTEADMAAEIKTMLLPELQIQEVTDVYFYGAGCTVEKQPIVEGILRSCITITGTCEVASDMLGAARAICGHQPGIACILGTGSNSCAFDGRQITKNVSPLGYILGDEGSGAVLGRTLLGDIMKHQLPQHIIDRFHEQYNLTQADIIERVYRQQTPSRFLASFAPFLKANITEPCIEAIVKKGFRQFLRRNVQQYDGCERLPIGFIGSIAMVFRPQLEEVMHEERMNLGRIIQAPMDGLLDFHKS</sequence>
<dbReference type="AlphaFoldDB" id="D1PSY9"/>
<reference evidence="1 2" key="1">
    <citation type="submission" date="2009-10" db="EMBL/GenBank/DDBJ databases">
        <authorList>
            <person name="Qin X."/>
            <person name="Bachman B."/>
            <person name="Battles P."/>
            <person name="Bell A."/>
            <person name="Bess C."/>
            <person name="Bickham C."/>
            <person name="Chaboub L."/>
            <person name="Chen D."/>
            <person name="Coyle M."/>
            <person name="Deiros D.R."/>
            <person name="Dinh H."/>
            <person name="Forbes L."/>
            <person name="Fowler G."/>
            <person name="Francisco L."/>
            <person name="Fu Q."/>
            <person name="Gubbala S."/>
            <person name="Hale W."/>
            <person name="Han Y."/>
            <person name="Hemphill L."/>
            <person name="Highlander S.K."/>
            <person name="Hirani K."/>
            <person name="Hogues M."/>
            <person name="Jackson L."/>
            <person name="Jakkamsetti A."/>
            <person name="Javaid M."/>
            <person name="Jiang H."/>
            <person name="Korchina V."/>
            <person name="Kovar C."/>
            <person name="Lara F."/>
            <person name="Lee S."/>
            <person name="Mata R."/>
            <person name="Mathew T."/>
            <person name="Moen C."/>
            <person name="Morales K."/>
            <person name="Munidasa M."/>
            <person name="Nazareth L."/>
            <person name="Ngo R."/>
            <person name="Nguyen L."/>
            <person name="Okwuonu G."/>
            <person name="Ongeri F."/>
            <person name="Patil S."/>
            <person name="Petrosino J."/>
            <person name="Pham C."/>
            <person name="Pham P."/>
            <person name="Pu L.-L."/>
            <person name="Puazo M."/>
            <person name="Raj R."/>
            <person name="Reid J."/>
            <person name="Rouhana J."/>
            <person name="Saada N."/>
            <person name="Shang Y."/>
            <person name="Simmons D."/>
            <person name="Thornton R."/>
            <person name="Warren J."/>
            <person name="Weissenberger G."/>
            <person name="Zhang J."/>
            <person name="Zhang L."/>
            <person name="Zhou C."/>
            <person name="Zhu D."/>
            <person name="Muzny D."/>
            <person name="Worley K."/>
            <person name="Gibbs R."/>
        </authorList>
    </citation>
    <scope>NUCLEOTIDE SEQUENCE [LARGE SCALE GENOMIC DNA]</scope>
    <source>
        <strain evidence="1 2">DSM 17361</strain>
    </source>
</reference>